<accession>A0ABQ5DC64</accession>
<comment type="caution">
    <text evidence="1">The sequence shown here is derived from an EMBL/GenBank/DDBJ whole genome shotgun (WGS) entry which is preliminary data.</text>
</comment>
<name>A0ABQ5DC64_9ASTR</name>
<reference evidence="1" key="2">
    <citation type="submission" date="2022-01" db="EMBL/GenBank/DDBJ databases">
        <authorList>
            <person name="Yamashiro T."/>
            <person name="Shiraishi A."/>
            <person name="Satake H."/>
            <person name="Nakayama K."/>
        </authorList>
    </citation>
    <scope>NUCLEOTIDE SEQUENCE</scope>
</reference>
<organism evidence="1 2">
    <name type="scientific">Tanacetum coccineum</name>
    <dbReference type="NCBI Taxonomy" id="301880"/>
    <lineage>
        <taxon>Eukaryota</taxon>
        <taxon>Viridiplantae</taxon>
        <taxon>Streptophyta</taxon>
        <taxon>Embryophyta</taxon>
        <taxon>Tracheophyta</taxon>
        <taxon>Spermatophyta</taxon>
        <taxon>Magnoliopsida</taxon>
        <taxon>eudicotyledons</taxon>
        <taxon>Gunneridae</taxon>
        <taxon>Pentapetalae</taxon>
        <taxon>asterids</taxon>
        <taxon>campanulids</taxon>
        <taxon>Asterales</taxon>
        <taxon>Asteraceae</taxon>
        <taxon>Asteroideae</taxon>
        <taxon>Anthemideae</taxon>
        <taxon>Anthemidinae</taxon>
        <taxon>Tanacetum</taxon>
    </lineage>
</organism>
<dbReference type="Proteomes" id="UP001151760">
    <property type="component" value="Unassembled WGS sequence"/>
</dbReference>
<evidence type="ECO:0000313" key="1">
    <source>
        <dbReference type="EMBL" id="GJT36840.1"/>
    </source>
</evidence>
<gene>
    <name evidence="1" type="ORF">Tco_0936705</name>
</gene>
<evidence type="ECO:0000313" key="2">
    <source>
        <dbReference type="Proteomes" id="UP001151760"/>
    </source>
</evidence>
<reference evidence="1" key="1">
    <citation type="journal article" date="2022" name="Int. J. Mol. Sci.">
        <title>Draft Genome of Tanacetum Coccineum: Genomic Comparison of Closely Related Tanacetum-Family Plants.</title>
        <authorList>
            <person name="Yamashiro T."/>
            <person name="Shiraishi A."/>
            <person name="Nakayama K."/>
            <person name="Satake H."/>
        </authorList>
    </citation>
    <scope>NUCLEOTIDE SEQUENCE</scope>
</reference>
<keyword evidence="2" id="KW-1185">Reference proteome</keyword>
<sequence>MGKKIVVTEASVRRDHQLDDEEGTNCLPNATIFEELTRIGQGKDFSGRETPLFPTMVVQAQEEMGKVKKLEKKGGSRTHKLKRLYKVGRSARIVSSDEASLSDQEDASKQGRKFHDIDVDEDITLENVHDDDDIMFDMSDLAGEEVFFAEQGVSDNKKDYAAQVNTAAVSTASTILVSAATITEDEITLAQALAKLKSAKPIAAASIRTKAKGLVIHEEEQATTPIVSSQQQSQVKVQEKGKGILDGKPKRLKSKSFANIQELFDKAFKRVNTFVDFRTELVKGTEMEESSKKAEESNALDREDLETLWKLVKAKHGYTRPEEGYERVLWGDLKTMFEHHVEDVVWRNL</sequence>
<dbReference type="EMBL" id="BQNB010015174">
    <property type="protein sequence ID" value="GJT36840.1"/>
    <property type="molecule type" value="Genomic_DNA"/>
</dbReference>
<proteinExistence type="predicted"/>
<protein>
    <submittedName>
        <fullName evidence="1">Uncharacterized protein</fullName>
    </submittedName>
</protein>